<dbReference type="Pfam" id="PF17170">
    <property type="entry name" value="DUF5128"/>
    <property type="match status" value="1"/>
</dbReference>
<dbReference type="SUPFAM" id="SSF50998">
    <property type="entry name" value="Quinoprotein alcohol dehydrogenase-like"/>
    <property type="match status" value="1"/>
</dbReference>
<dbReference type="RefSeq" id="WP_087401985.1">
    <property type="nucleotide sequence ID" value="NZ_NFHB01000004.1"/>
</dbReference>
<organism evidence="1 2">
    <name type="scientific">Alistipes onderdonkii</name>
    <dbReference type="NCBI Taxonomy" id="328813"/>
    <lineage>
        <taxon>Bacteria</taxon>
        <taxon>Pseudomonadati</taxon>
        <taxon>Bacteroidota</taxon>
        <taxon>Bacteroidia</taxon>
        <taxon>Bacteroidales</taxon>
        <taxon>Rikenellaceae</taxon>
        <taxon>Alistipes</taxon>
    </lineage>
</organism>
<gene>
    <name evidence="1" type="ORF">B5G41_06650</name>
</gene>
<comment type="caution">
    <text evidence="1">The sequence shown here is derived from an EMBL/GenBank/DDBJ whole genome shotgun (WGS) entry which is preliminary data.</text>
</comment>
<dbReference type="InterPro" id="IPR011047">
    <property type="entry name" value="Quinoprotein_ADH-like_sf"/>
</dbReference>
<reference evidence="2" key="1">
    <citation type="submission" date="2017-04" db="EMBL/GenBank/DDBJ databases">
        <title>Function of individual gut microbiota members based on whole genome sequencing of pure cultures obtained from chicken caecum.</title>
        <authorList>
            <person name="Medvecky M."/>
            <person name="Cejkova D."/>
            <person name="Polansky O."/>
            <person name="Karasova D."/>
            <person name="Kubasova T."/>
            <person name="Cizek A."/>
            <person name="Rychlik I."/>
        </authorList>
    </citation>
    <scope>NUCLEOTIDE SEQUENCE [LARGE SCALE GENOMIC DNA]</scope>
    <source>
        <strain evidence="2">An90</strain>
    </source>
</reference>
<dbReference type="Proteomes" id="UP000195772">
    <property type="component" value="Unassembled WGS sequence"/>
</dbReference>
<name>A0A1Y3QUM5_9BACT</name>
<proteinExistence type="predicted"/>
<dbReference type="EMBL" id="NFHB01000004">
    <property type="protein sequence ID" value="OUN03364.1"/>
    <property type="molecule type" value="Genomic_DNA"/>
</dbReference>
<accession>A0A1Y3QUM5</accession>
<dbReference type="InterPro" id="IPR011042">
    <property type="entry name" value="6-blade_b-propeller_TolB-like"/>
</dbReference>
<evidence type="ECO:0000313" key="2">
    <source>
        <dbReference type="Proteomes" id="UP000195772"/>
    </source>
</evidence>
<evidence type="ECO:0008006" key="3">
    <source>
        <dbReference type="Google" id="ProtNLM"/>
    </source>
</evidence>
<evidence type="ECO:0000313" key="1">
    <source>
        <dbReference type="EMBL" id="OUN03364.1"/>
    </source>
</evidence>
<dbReference type="AlphaFoldDB" id="A0A1Y3QUM5"/>
<dbReference type="Gene3D" id="2.120.10.30">
    <property type="entry name" value="TolB, C-terminal domain"/>
    <property type="match status" value="1"/>
</dbReference>
<sequence>MKQLTAIILTALIWACGAQPQNDSRALELSDTKIIKITHDTPHPIRADNARVIGMDEMLDRVKSIDYIKLDSSEPVGVIDKMIVTNDKIFIMDSFAAQQIFVFDKTGKLLFRIKNKGRGPKEYISIWDMQVDTIRNEILVNDALARSYLYYSTDDGTFLRREKGIANCYLARIDSLSINLQIPGQDFNDDENWAILVSDKDSVLYKGFAPTPLQDNNFAVNSFTYDYDGTLLYTPVYSDTVYQFTTASVVKPEYVICQKKSVWRRYDEKLSPQEVNDLIKENNYTRYGGKFLATKSHASFEIGHKWNKYIVAKPYFWDKKTDAVYVWDTTQGADTSLVIRDIIQQPIAVYGDTFFGTCSPQIPEEYRKNLSPKIKSLLECSKESDNPIVVAYTLK</sequence>
<protein>
    <recommendedName>
        <fullName evidence="3">6-bladed beta-propeller</fullName>
    </recommendedName>
</protein>
<dbReference type="OrthoDB" id="1007244at2"/>